<dbReference type="Gene3D" id="1.20.1220.20">
    <property type="entry name" value="Uncharcterised protein PF01724"/>
    <property type="match status" value="1"/>
</dbReference>
<dbReference type="PANTHER" id="PTHR34235">
    <property type="entry name" value="SLR1203 PROTEIN-RELATED"/>
    <property type="match status" value="1"/>
</dbReference>
<dbReference type="EMBL" id="JAYGIE010000073">
    <property type="protein sequence ID" value="MEA5478287.1"/>
    <property type="molecule type" value="Genomic_DNA"/>
</dbReference>
<evidence type="ECO:0000313" key="1">
    <source>
        <dbReference type="EMBL" id="MEA5478287.1"/>
    </source>
</evidence>
<protein>
    <submittedName>
        <fullName evidence="1">DUF29 family protein</fullName>
    </submittedName>
</protein>
<dbReference type="Pfam" id="PF01724">
    <property type="entry name" value="DUF29"/>
    <property type="match status" value="1"/>
</dbReference>
<dbReference type="Proteomes" id="UP001301388">
    <property type="component" value="Unassembled WGS sequence"/>
</dbReference>
<dbReference type="PANTHER" id="PTHR34235:SF1">
    <property type="entry name" value="SLR0416 PROTEIN"/>
    <property type="match status" value="1"/>
</dbReference>
<reference evidence="1 2" key="1">
    <citation type="submission" date="2023-12" db="EMBL/GenBank/DDBJ databases">
        <title>Baltic Sea Cyanobacteria.</title>
        <authorList>
            <person name="Delbaje E."/>
            <person name="Fewer D.P."/>
            <person name="Shishido T.K."/>
        </authorList>
    </citation>
    <scope>NUCLEOTIDE SEQUENCE [LARGE SCALE GENOMIC DNA]</scope>
    <source>
        <strain evidence="1 2">UHCC 0370</strain>
    </source>
</reference>
<keyword evidence="2" id="KW-1185">Reference proteome</keyword>
<evidence type="ECO:0000313" key="2">
    <source>
        <dbReference type="Proteomes" id="UP001301388"/>
    </source>
</evidence>
<name>A0ABU5TJL7_9CYAN</name>
<comment type="caution">
    <text evidence="1">The sequence shown here is derived from an EMBL/GenBank/DDBJ whole genome shotgun (WGS) entry which is preliminary data.</text>
</comment>
<gene>
    <name evidence="1" type="ORF">VB774_11730</name>
</gene>
<dbReference type="InterPro" id="IPR002636">
    <property type="entry name" value="DUF29"/>
</dbReference>
<proteinExistence type="predicted"/>
<organism evidence="1 2">
    <name type="scientific">Pseudanabaena galeata UHCC 0370</name>
    <dbReference type="NCBI Taxonomy" id="3110310"/>
    <lineage>
        <taxon>Bacteria</taxon>
        <taxon>Bacillati</taxon>
        <taxon>Cyanobacteriota</taxon>
        <taxon>Cyanophyceae</taxon>
        <taxon>Pseudanabaenales</taxon>
        <taxon>Pseudanabaenaceae</taxon>
        <taxon>Pseudanabaena</taxon>
    </lineage>
</organism>
<accession>A0ABU5TJL7</accession>
<sequence>MTVLYEQDYALRAEPMADLLLAGRFAELDIDNLVEKVRDLSKRERDRLLSSVRLILHHFSNGTINQNGDRGVGK</sequence>